<name>A0A061SGJ5_9CHLO</name>
<keyword evidence="7" id="KW-0603">Photosystem I</keyword>
<feature type="non-terminal residue" evidence="8">
    <location>
        <position position="1"/>
    </location>
</feature>
<protein>
    <recommendedName>
        <fullName evidence="7">Chlorophyll a-b binding protein, chloroplastic</fullName>
    </recommendedName>
</protein>
<organism evidence="8">
    <name type="scientific">Tetraselmis sp. GSL018</name>
    <dbReference type="NCBI Taxonomy" id="582737"/>
    <lineage>
        <taxon>Eukaryota</taxon>
        <taxon>Viridiplantae</taxon>
        <taxon>Chlorophyta</taxon>
        <taxon>core chlorophytes</taxon>
        <taxon>Chlorodendrophyceae</taxon>
        <taxon>Chlorodendrales</taxon>
        <taxon>Chlorodendraceae</taxon>
        <taxon>Tetraselmis</taxon>
    </lineage>
</organism>
<feature type="binding site" evidence="6">
    <location>
        <position position="246"/>
    </location>
    <ligand>
        <name>chlorophyll a</name>
        <dbReference type="ChEBI" id="CHEBI:58416"/>
        <label>1</label>
    </ligand>
</feature>
<dbReference type="GO" id="GO:0016168">
    <property type="term" value="F:chlorophyll binding"/>
    <property type="evidence" value="ECO:0007669"/>
    <property type="project" value="UniProtKB-KW"/>
</dbReference>
<dbReference type="GO" id="GO:0009523">
    <property type="term" value="C:photosystem II"/>
    <property type="evidence" value="ECO:0007669"/>
    <property type="project" value="UniProtKB-KW"/>
</dbReference>
<feature type="binding site" evidence="6">
    <location>
        <position position="124"/>
    </location>
    <ligand>
        <name>chlorophyll a</name>
        <dbReference type="ChEBI" id="CHEBI:58416"/>
        <label>1</label>
    </ligand>
</feature>
<feature type="binding site" evidence="6">
    <location>
        <position position="252"/>
    </location>
    <ligand>
        <name>chlorophyll a</name>
        <dbReference type="ChEBI" id="CHEBI:58416"/>
        <label>1</label>
    </ligand>
</feature>
<evidence type="ECO:0000256" key="7">
    <source>
        <dbReference type="RuleBase" id="RU363080"/>
    </source>
</evidence>
<keyword evidence="7" id="KW-0604">Photosystem II</keyword>
<dbReference type="AlphaFoldDB" id="A0A061SGJ5"/>
<dbReference type="PANTHER" id="PTHR21649">
    <property type="entry name" value="CHLOROPHYLL A/B BINDING PROTEIN"/>
    <property type="match status" value="1"/>
</dbReference>
<dbReference type="GO" id="GO:0009522">
    <property type="term" value="C:photosystem I"/>
    <property type="evidence" value="ECO:0007669"/>
    <property type="project" value="UniProtKB-KW"/>
</dbReference>
<gene>
    <name evidence="8" type="primary">LHCA2</name>
    <name evidence="8" type="ORF">TSPGSL018_3420</name>
</gene>
<dbReference type="InterPro" id="IPR022796">
    <property type="entry name" value="Chloroa_b-bind"/>
</dbReference>
<keyword evidence="4 7" id="KW-0934">Plastid</keyword>
<feature type="binding site" evidence="6">
    <location>
        <position position="127"/>
    </location>
    <ligand>
        <name>chlorophyll a</name>
        <dbReference type="ChEBI" id="CHEBI:58416"/>
        <label>1</label>
    </ligand>
</feature>
<evidence type="ECO:0000256" key="2">
    <source>
        <dbReference type="ARBA" id="ARBA00022528"/>
    </source>
</evidence>
<sequence length="301" mass="32619">VTSSLRHHIKLNLDFGQANAQRLLSCAQSIHQHFGQLFVAMAALVNSLSSTAVVSRTSGFKGKALPVRNVRAQARVTMSADRPLWYPGSTPPAHLDGSLAGDYGFDPLSLGSDPEILKWFVQAELVHARFAMLGVAGIVLPGLAAKLTGSEFPEWYEAGEVYIKNHPEMPFSSLLATQLFMMGWVETKRLMDFRNPGSQNDPNFDDAIGISEAQKGMANGYPGGKLFDPLGYSRGDAAAFEQYKKKEIKNGRLAMLAFVGFVAQHEATGKGPIDNLFDHIADPLGATFATNGISVPSFTQF</sequence>
<feature type="binding site" evidence="6">
    <location>
        <position position="264"/>
    </location>
    <ligand>
        <name>chlorophyll a</name>
        <dbReference type="ChEBI" id="CHEBI:58416"/>
        <label>1</label>
    </ligand>
</feature>
<comment type="subcellular location">
    <subcellularLocation>
        <location evidence="7">Plastid</location>
        <location evidence="7">Chloroplast thylakoid membrane</location>
    </subcellularLocation>
</comment>
<feature type="binding site" evidence="6">
    <location>
        <position position="247"/>
    </location>
    <ligand>
        <name>chlorophyll a</name>
        <dbReference type="ChEBI" id="CHEBI:58416"/>
        <label>1</label>
    </ligand>
</feature>
<evidence type="ECO:0000313" key="8">
    <source>
        <dbReference type="EMBL" id="JAC83413.1"/>
    </source>
</evidence>
<evidence type="ECO:0000256" key="3">
    <source>
        <dbReference type="ARBA" id="ARBA00022531"/>
    </source>
</evidence>
<keyword evidence="5 7" id="KW-0157">Chromophore</keyword>
<feature type="binding site" evidence="6">
    <location>
        <position position="279"/>
    </location>
    <ligand>
        <name>chlorophyll a</name>
        <dbReference type="ChEBI" id="CHEBI:58416"/>
        <label>1</label>
    </ligand>
</feature>
<dbReference type="GO" id="GO:0009765">
    <property type="term" value="P:photosynthesis, light harvesting"/>
    <property type="evidence" value="ECO:0007669"/>
    <property type="project" value="InterPro"/>
</dbReference>
<dbReference type="GO" id="GO:0009535">
    <property type="term" value="C:chloroplast thylakoid membrane"/>
    <property type="evidence" value="ECO:0007669"/>
    <property type="project" value="UniProtKB-SubCell"/>
</dbReference>
<evidence type="ECO:0000256" key="6">
    <source>
        <dbReference type="PIRSR" id="PIRSR601344-1"/>
    </source>
</evidence>
<dbReference type="Pfam" id="PF00504">
    <property type="entry name" value="Chloroa_b-bind"/>
    <property type="match status" value="1"/>
</dbReference>
<dbReference type="EMBL" id="GBEZ01001572">
    <property type="protein sequence ID" value="JAC83413.1"/>
    <property type="molecule type" value="Transcribed_RNA"/>
</dbReference>
<proteinExistence type="inferred from homology"/>
<keyword evidence="7" id="KW-0793">Thylakoid</keyword>
<dbReference type="Gene3D" id="1.10.3460.10">
    <property type="entry name" value="Chlorophyll a/b binding protein domain"/>
    <property type="match status" value="1"/>
</dbReference>
<keyword evidence="1 6" id="KW-0148">Chlorophyll</keyword>
<evidence type="ECO:0000256" key="1">
    <source>
        <dbReference type="ARBA" id="ARBA00022494"/>
    </source>
</evidence>
<reference evidence="8" key="1">
    <citation type="submission" date="2014-05" db="EMBL/GenBank/DDBJ databases">
        <title>The transcriptome of the halophilic microalga Tetraselmis sp. GSL018 isolated from the Great Salt Lake, Utah.</title>
        <authorList>
            <person name="Jinkerson R.E."/>
            <person name="D'Adamo S."/>
            <person name="Posewitz M.C."/>
        </authorList>
    </citation>
    <scope>NUCLEOTIDE SEQUENCE</scope>
    <source>
        <strain evidence="8">GSL018</strain>
    </source>
</reference>
<evidence type="ECO:0000256" key="4">
    <source>
        <dbReference type="ARBA" id="ARBA00022640"/>
    </source>
</evidence>
<feature type="binding site" description="axial binding residue" evidence="6">
    <location>
        <position position="129"/>
    </location>
    <ligand>
        <name>chlorophyll b</name>
        <dbReference type="ChEBI" id="CHEBI:61721"/>
        <label>1</label>
    </ligand>
    <ligandPart>
        <name>Mg</name>
        <dbReference type="ChEBI" id="CHEBI:25107"/>
    </ligandPart>
</feature>
<keyword evidence="3 7" id="KW-0602">Photosynthesis</keyword>
<dbReference type="SUPFAM" id="SSF103511">
    <property type="entry name" value="Chlorophyll a-b binding protein"/>
    <property type="match status" value="1"/>
</dbReference>
<dbReference type="InterPro" id="IPR001344">
    <property type="entry name" value="Chloro_AB-bd_pln"/>
</dbReference>
<evidence type="ECO:0000256" key="5">
    <source>
        <dbReference type="ARBA" id="ARBA00022991"/>
    </source>
</evidence>
<feature type="binding site" evidence="6">
    <location>
        <position position="250"/>
    </location>
    <ligand>
        <name>chlorophyll a</name>
        <dbReference type="ChEBI" id="CHEBI:58416"/>
        <label>1</label>
    </ligand>
</feature>
<accession>A0A061SGJ5</accession>
<comment type="similarity">
    <text evidence="7">Belongs to the light-harvesting chlorophyll a/b-binding (LHC) protein family.</text>
</comment>
<comment type="function">
    <text evidence="7">The light-harvesting complex (LHC) functions as a light receptor, it captures and delivers excitation energy to photosystems with which it is closely associated.</text>
</comment>
<keyword evidence="2 7" id="KW-0150">Chloroplast</keyword>